<dbReference type="InterPro" id="IPR002319">
    <property type="entry name" value="Phenylalanyl-tRNA_Synthase"/>
</dbReference>
<dbReference type="InterPro" id="IPR036690">
    <property type="entry name" value="Fdx_antiC-bd_sf"/>
</dbReference>
<organism evidence="19 20">
    <name type="scientific">Laodelphax striatellus</name>
    <name type="common">Small brown planthopper</name>
    <name type="synonym">Delphax striatella</name>
    <dbReference type="NCBI Taxonomy" id="195883"/>
    <lineage>
        <taxon>Eukaryota</taxon>
        <taxon>Metazoa</taxon>
        <taxon>Ecdysozoa</taxon>
        <taxon>Arthropoda</taxon>
        <taxon>Hexapoda</taxon>
        <taxon>Insecta</taxon>
        <taxon>Pterygota</taxon>
        <taxon>Neoptera</taxon>
        <taxon>Paraneoptera</taxon>
        <taxon>Hemiptera</taxon>
        <taxon>Auchenorrhyncha</taxon>
        <taxon>Fulgoroidea</taxon>
        <taxon>Delphacidae</taxon>
        <taxon>Criomorphinae</taxon>
        <taxon>Laodelphax</taxon>
    </lineage>
</organism>
<gene>
    <name evidence="19" type="ORF">LSTR_LSTR002753</name>
</gene>
<evidence type="ECO:0000256" key="16">
    <source>
        <dbReference type="ARBA" id="ARBA00073229"/>
    </source>
</evidence>
<evidence type="ECO:0000313" key="19">
    <source>
        <dbReference type="EMBL" id="RZF41121.1"/>
    </source>
</evidence>
<dbReference type="GO" id="GO:0005524">
    <property type="term" value="F:ATP binding"/>
    <property type="evidence" value="ECO:0007669"/>
    <property type="project" value="UniProtKB-KW"/>
</dbReference>
<dbReference type="NCBIfam" id="TIGR00469">
    <property type="entry name" value="pheS_mito"/>
    <property type="match status" value="1"/>
</dbReference>
<proteinExistence type="inferred from homology"/>
<evidence type="ECO:0000313" key="20">
    <source>
        <dbReference type="Proteomes" id="UP000291343"/>
    </source>
</evidence>
<evidence type="ECO:0000256" key="12">
    <source>
        <dbReference type="ARBA" id="ARBA00023146"/>
    </source>
</evidence>
<dbReference type="InParanoid" id="A0A482X754"/>
<keyword evidence="5" id="KW-0436">Ligase</keyword>
<evidence type="ECO:0000259" key="17">
    <source>
        <dbReference type="PROSITE" id="PS50862"/>
    </source>
</evidence>
<keyword evidence="6" id="KW-0547">Nucleotide-binding</keyword>
<evidence type="ECO:0000256" key="5">
    <source>
        <dbReference type="ARBA" id="ARBA00022598"/>
    </source>
</evidence>
<dbReference type="PROSITE" id="PS50862">
    <property type="entry name" value="AA_TRNA_LIGASE_II"/>
    <property type="match status" value="1"/>
</dbReference>
<dbReference type="SMART" id="SM00896">
    <property type="entry name" value="FDX-ACB"/>
    <property type="match status" value="1"/>
</dbReference>
<dbReference type="InterPro" id="IPR005121">
    <property type="entry name" value="Fdx_antiC-bd"/>
</dbReference>
<keyword evidence="7" id="KW-0067">ATP-binding</keyword>
<dbReference type="FunFam" id="3.30.930.10:FF:000041">
    <property type="entry name" value="Phenylalanyl-tRNA synthetase 2, mitochondrial"/>
    <property type="match status" value="1"/>
</dbReference>
<dbReference type="GO" id="GO:0005759">
    <property type="term" value="C:mitochondrial matrix"/>
    <property type="evidence" value="ECO:0007669"/>
    <property type="project" value="UniProtKB-SubCell"/>
</dbReference>
<dbReference type="PANTHER" id="PTHR11538">
    <property type="entry name" value="PHENYLALANYL-TRNA SYNTHETASE"/>
    <property type="match status" value="1"/>
</dbReference>
<dbReference type="AlphaFoldDB" id="A0A482X754"/>
<evidence type="ECO:0000256" key="6">
    <source>
        <dbReference type="ARBA" id="ARBA00022741"/>
    </source>
</evidence>
<evidence type="ECO:0000259" key="18">
    <source>
        <dbReference type="PROSITE" id="PS51447"/>
    </source>
</evidence>
<dbReference type="Pfam" id="PF01409">
    <property type="entry name" value="tRNA-synt_2d"/>
    <property type="match status" value="2"/>
</dbReference>
<evidence type="ECO:0000256" key="9">
    <source>
        <dbReference type="ARBA" id="ARBA00022946"/>
    </source>
</evidence>
<dbReference type="SMR" id="A0A482X754"/>
<dbReference type="Gene3D" id="3.30.930.10">
    <property type="entry name" value="Bira Bifunctional Protein, Domain 2"/>
    <property type="match status" value="1"/>
</dbReference>
<keyword evidence="12" id="KW-0030">Aminoacyl-tRNA synthetase</keyword>
<dbReference type="Pfam" id="PF03147">
    <property type="entry name" value="FDX-ACB"/>
    <property type="match status" value="1"/>
</dbReference>
<comment type="subcellular location">
    <subcellularLocation>
        <location evidence="1">Mitochondrion matrix</location>
    </subcellularLocation>
</comment>
<keyword evidence="8" id="KW-0648">Protein biosynthesis</keyword>
<dbReference type="STRING" id="195883.A0A482X754"/>
<name>A0A482X754_LAOST</name>
<keyword evidence="20" id="KW-1185">Reference proteome</keyword>
<evidence type="ECO:0000256" key="13">
    <source>
        <dbReference type="ARBA" id="ARBA00031194"/>
    </source>
</evidence>
<dbReference type="PROSITE" id="PS51447">
    <property type="entry name" value="FDX_ACB"/>
    <property type="match status" value="1"/>
</dbReference>
<protein>
    <recommendedName>
        <fullName evidence="16">Phenylalanine--tRNA ligase, mitochondrial</fullName>
        <ecNumber evidence="4">6.1.1.20</ecNumber>
    </recommendedName>
    <alternativeName>
        <fullName evidence="13">Phenylalanyl-tRNA synthetase</fullName>
    </alternativeName>
</protein>
<comment type="similarity">
    <text evidence="2">Belongs to the class-II aminoacyl-tRNA synthetase family.</text>
</comment>
<comment type="subunit">
    <text evidence="3">Monomer.</text>
</comment>
<evidence type="ECO:0000256" key="3">
    <source>
        <dbReference type="ARBA" id="ARBA00011245"/>
    </source>
</evidence>
<dbReference type="OrthoDB" id="4457at2759"/>
<evidence type="ECO:0000256" key="14">
    <source>
        <dbReference type="ARBA" id="ARBA00049255"/>
    </source>
</evidence>
<dbReference type="InterPro" id="IPR004530">
    <property type="entry name" value="Phe-tRNA-synth_IIc_mito"/>
</dbReference>
<dbReference type="SUPFAM" id="SSF54991">
    <property type="entry name" value="Anticodon-binding domain of PheRS"/>
    <property type="match status" value="1"/>
</dbReference>
<dbReference type="GO" id="GO:0000049">
    <property type="term" value="F:tRNA binding"/>
    <property type="evidence" value="ECO:0007669"/>
    <property type="project" value="InterPro"/>
</dbReference>
<dbReference type="InterPro" id="IPR045864">
    <property type="entry name" value="aa-tRNA-synth_II/BPL/LPL"/>
</dbReference>
<evidence type="ECO:0000256" key="10">
    <source>
        <dbReference type="ARBA" id="ARBA00022990"/>
    </source>
</evidence>
<dbReference type="EC" id="6.1.1.20" evidence="4"/>
<keyword evidence="11" id="KW-0496">Mitochondrion</keyword>
<evidence type="ECO:0000256" key="4">
    <source>
        <dbReference type="ARBA" id="ARBA00012814"/>
    </source>
</evidence>
<dbReference type="Gene3D" id="3.30.70.380">
    <property type="entry name" value="Ferrodoxin-fold anticodon-binding domain"/>
    <property type="match status" value="1"/>
</dbReference>
<dbReference type="InterPro" id="IPR006195">
    <property type="entry name" value="aa-tRNA-synth_II"/>
</dbReference>
<comment type="caution">
    <text evidence="19">The sequence shown here is derived from an EMBL/GenBank/DDBJ whole genome shotgun (WGS) entry which is preliminary data.</text>
</comment>
<dbReference type="PANTHER" id="PTHR11538:SF41">
    <property type="entry name" value="PHENYLALANINE--TRNA LIGASE, MITOCHONDRIAL"/>
    <property type="match status" value="1"/>
</dbReference>
<dbReference type="SUPFAM" id="SSF55681">
    <property type="entry name" value="Class II aaRS and biotin synthetases"/>
    <property type="match status" value="1"/>
</dbReference>
<feature type="domain" description="Aminoacyl-transfer RNA synthetases class-II family profile" evidence="17">
    <location>
        <begin position="73"/>
        <end position="331"/>
    </location>
</feature>
<dbReference type="FunFam" id="3.30.70.380:FF:000002">
    <property type="entry name" value="phenylalanine--tRNA ligase, mitochondrial"/>
    <property type="match status" value="1"/>
</dbReference>
<dbReference type="EMBL" id="QKKF02017260">
    <property type="protein sequence ID" value="RZF41121.1"/>
    <property type="molecule type" value="Genomic_DNA"/>
</dbReference>
<evidence type="ECO:0000256" key="2">
    <source>
        <dbReference type="ARBA" id="ARBA00008226"/>
    </source>
</evidence>
<comment type="catalytic activity">
    <reaction evidence="14">
        <text>tRNA(Phe) + L-phenylalanine + ATP = L-phenylalanyl-tRNA(Phe) + AMP + diphosphate + H(+)</text>
        <dbReference type="Rhea" id="RHEA:19413"/>
        <dbReference type="Rhea" id="RHEA-COMP:9668"/>
        <dbReference type="Rhea" id="RHEA-COMP:9699"/>
        <dbReference type="ChEBI" id="CHEBI:15378"/>
        <dbReference type="ChEBI" id="CHEBI:30616"/>
        <dbReference type="ChEBI" id="CHEBI:33019"/>
        <dbReference type="ChEBI" id="CHEBI:58095"/>
        <dbReference type="ChEBI" id="CHEBI:78442"/>
        <dbReference type="ChEBI" id="CHEBI:78531"/>
        <dbReference type="ChEBI" id="CHEBI:456215"/>
        <dbReference type="EC" id="6.1.1.20"/>
    </reaction>
</comment>
<dbReference type="Proteomes" id="UP000291343">
    <property type="component" value="Unassembled WGS sequence"/>
</dbReference>
<evidence type="ECO:0000256" key="11">
    <source>
        <dbReference type="ARBA" id="ARBA00023128"/>
    </source>
</evidence>
<evidence type="ECO:0000256" key="7">
    <source>
        <dbReference type="ARBA" id="ARBA00022840"/>
    </source>
</evidence>
<comment type="function">
    <text evidence="15">Is responsible for the charging of tRNA(Phe) with phenylalanine in mitochondrial translation. To a lesser extent, also catalyzes direct attachment of m-Tyr (an oxidized version of Phe) to tRNA(Phe), thereby opening the way for delivery of the misacylated tRNA to the ribosome and incorporation of ROS-damaged amino acid into proteins.</text>
</comment>
<keyword evidence="9" id="KW-0809">Transit peptide</keyword>
<feature type="domain" description="FDX-ACB" evidence="18">
    <location>
        <begin position="341"/>
        <end position="434"/>
    </location>
</feature>
<reference evidence="19 20" key="1">
    <citation type="journal article" date="2017" name="Gigascience">
        <title>Genome sequence of the small brown planthopper, Laodelphax striatellus.</title>
        <authorList>
            <person name="Zhu J."/>
            <person name="Jiang F."/>
            <person name="Wang X."/>
            <person name="Yang P."/>
            <person name="Bao Y."/>
            <person name="Zhao W."/>
            <person name="Wang W."/>
            <person name="Lu H."/>
            <person name="Wang Q."/>
            <person name="Cui N."/>
            <person name="Li J."/>
            <person name="Chen X."/>
            <person name="Luo L."/>
            <person name="Yu J."/>
            <person name="Kang L."/>
            <person name="Cui F."/>
        </authorList>
    </citation>
    <scope>NUCLEOTIDE SEQUENCE [LARGE SCALE GENOMIC DNA]</scope>
    <source>
        <strain evidence="19">Lst14</strain>
    </source>
</reference>
<evidence type="ECO:0000256" key="1">
    <source>
        <dbReference type="ARBA" id="ARBA00004305"/>
    </source>
</evidence>
<keyword evidence="10" id="KW-0007">Acetylation</keyword>
<evidence type="ECO:0000256" key="15">
    <source>
        <dbReference type="ARBA" id="ARBA00060211"/>
    </source>
</evidence>
<dbReference type="FunCoup" id="A0A482X754">
    <property type="interactions" value="1468"/>
</dbReference>
<evidence type="ECO:0000256" key="8">
    <source>
        <dbReference type="ARBA" id="ARBA00022917"/>
    </source>
</evidence>
<accession>A0A482X754</accession>
<dbReference type="GO" id="GO:0006432">
    <property type="term" value="P:phenylalanyl-tRNA aminoacylation"/>
    <property type="evidence" value="ECO:0007669"/>
    <property type="project" value="InterPro"/>
</dbReference>
<sequence length="434" mass="50600">MLFRCLNCRGKLQLLSQCRGYAEGIQGKPKLEPFVSINNVDYARDNYTNVTPKILSYLGRNLHREKYHPISFVKRRIENYFYKNFIGRRGNPMFSMHDNLNPVVSVESNFDNLLIPADHVSRQKGDCYYINKNYLLRAHTTAHQFDLIKMGLDHFIVTGDVYRRDEIDSTHFPVFHQSDAVRLFTREQLAAVAGHEIEPFELNGIENEEKQAQHTLEASKLIEKELKSTLLSLIFNIFGGEMPHRWVDVYFPFTHPSWELEIEHNGTWMEVLGCGVMRQDIIKRAGAGDRICWAFGMGLERLAMHLYKIPDIRLFWSKDSGFLSQFNVDDPNVNITYKPVSVYPQLTNDLSFWLPVDREYCSNDFYDLVRDIGGNIVEQINLVDEFRHPKTGKVSHCYRIVYRHMEKTLTQEEVNEVHFKLRQAVVDVLNGAVR</sequence>
<dbReference type="GO" id="GO:0004826">
    <property type="term" value="F:phenylalanine-tRNA ligase activity"/>
    <property type="evidence" value="ECO:0007669"/>
    <property type="project" value="UniProtKB-EC"/>
</dbReference>